<evidence type="ECO:0000313" key="3">
    <source>
        <dbReference type="Proteomes" id="UP001243330"/>
    </source>
</evidence>
<reference evidence="2" key="1">
    <citation type="submission" date="2023-01" db="EMBL/GenBank/DDBJ databases">
        <title>Colletotrichum chrysophilum M932 genome sequence.</title>
        <authorList>
            <person name="Baroncelli R."/>
        </authorList>
    </citation>
    <scope>NUCLEOTIDE SEQUENCE</scope>
    <source>
        <strain evidence="2">M932</strain>
    </source>
</reference>
<feature type="compositionally biased region" description="Low complexity" evidence="1">
    <location>
        <begin position="195"/>
        <end position="205"/>
    </location>
</feature>
<sequence>MFVTKGSNDQEHLPKSACLADPREAIPMTPTKAAEEVTRSLVERVSSGISALPRPAEPQMQRRADQVRSHLAIPNYRAEIAMQQRASDIRENMELPRLKRSYDQMSHSSPEPVSPGPAFPSDPLDLNLDGASMASYMSQMEYFPNVSHFSPSGRPTQNPMVAALSSNMPRMQLHTDRNNRASLVPSSSTPGYRQSSSTPSTPRRPSSLRKVSFPTSDGTSNTMSSNRSSNRSSSTITPSPSRYAPGAMMSSSPIRETKLADPFKPTKESDAQLQMMMLHPQPISEHQSMVGRQVEKARELAKDKHKGPFQVGRHFCLIDPYNGEPVQIAVMKADGMGNVIYKDKFGRDVSKISPSGIGEPMPGKRGEFLGFKEDFGASHLFGPG</sequence>
<dbReference type="Proteomes" id="UP001243330">
    <property type="component" value="Unassembled WGS sequence"/>
</dbReference>
<feature type="region of interest" description="Disordered" evidence="1">
    <location>
        <begin position="1"/>
        <end position="25"/>
    </location>
</feature>
<feature type="compositionally biased region" description="Polar residues" evidence="1">
    <location>
        <begin position="180"/>
        <end position="194"/>
    </location>
</feature>
<organism evidence="2 3">
    <name type="scientific">Colletotrichum chrysophilum</name>
    <dbReference type="NCBI Taxonomy" id="1836956"/>
    <lineage>
        <taxon>Eukaryota</taxon>
        <taxon>Fungi</taxon>
        <taxon>Dikarya</taxon>
        <taxon>Ascomycota</taxon>
        <taxon>Pezizomycotina</taxon>
        <taxon>Sordariomycetes</taxon>
        <taxon>Hypocreomycetidae</taxon>
        <taxon>Glomerellales</taxon>
        <taxon>Glomerellaceae</taxon>
        <taxon>Colletotrichum</taxon>
        <taxon>Colletotrichum gloeosporioides species complex</taxon>
    </lineage>
</organism>
<proteinExistence type="predicted"/>
<feature type="region of interest" description="Disordered" evidence="1">
    <location>
        <begin position="180"/>
        <end position="250"/>
    </location>
</feature>
<evidence type="ECO:0000256" key="1">
    <source>
        <dbReference type="SAM" id="MobiDB-lite"/>
    </source>
</evidence>
<feature type="compositionally biased region" description="Low complexity" evidence="1">
    <location>
        <begin position="219"/>
        <end position="242"/>
    </location>
</feature>
<gene>
    <name evidence="2" type="ORF">CCHR01_18713</name>
</gene>
<evidence type="ECO:0000313" key="2">
    <source>
        <dbReference type="EMBL" id="KAK1838658.1"/>
    </source>
</evidence>
<dbReference type="EMBL" id="JAQOWY010000788">
    <property type="protein sequence ID" value="KAK1838658.1"/>
    <property type="molecule type" value="Genomic_DNA"/>
</dbReference>
<name>A0AAD8ZZK6_9PEZI</name>
<accession>A0AAD8ZZK6</accession>
<keyword evidence="3" id="KW-1185">Reference proteome</keyword>
<dbReference type="AlphaFoldDB" id="A0AAD8ZZK6"/>
<comment type="caution">
    <text evidence="2">The sequence shown here is derived from an EMBL/GenBank/DDBJ whole genome shotgun (WGS) entry which is preliminary data.</text>
</comment>
<feature type="region of interest" description="Disordered" evidence="1">
    <location>
        <begin position="102"/>
        <end position="123"/>
    </location>
</feature>
<protein>
    <submittedName>
        <fullName evidence="2">Uncharacterized protein</fullName>
    </submittedName>
</protein>